<feature type="domain" description="NXPE C-terminal" evidence="2">
    <location>
        <begin position="491"/>
        <end position="718"/>
    </location>
</feature>
<dbReference type="PANTHER" id="PTHR16165">
    <property type="entry name" value="NXPE FAMILY MEMBER"/>
    <property type="match status" value="1"/>
</dbReference>
<gene>
    <name evidence="3" type="ORF">PoB_005765700</name>
</gene>
<protein>
    <submittedName>
        <fullName evidence="3">Nxpe family member 2</fullName>
    </submittedName>
</protein>
<feature type="region of interest" description="Disordered" evidence="1">
    <location>
        <begin position="74"/>
        <end position="118"/>
    </location>
</feature>
<comment type="caution">
    <text evidence="3">The sequence shown here is derived from an EMBL/GenBank/DDBJ whole genome shotgun (WGS) entry which is preliminary data.</text>
</comment>
<proteinExistence type="predicted"/>
<sequence>MVQIYKWYSLLQAVETRLRDASTRNNTGVNRSCAKDIGALKQDRRDLAYTRREPTVIETSTRLELKVLHDKEAAMRRESLERPDEDGSGKEEDRGNVGQQKGQDSEQDGEKETSDGIMRQISLEEAISRFRYKASSECVNKCPRGDGSEDKEGTSFSAMCRLTKQIDWAKALRRLKVNVTPFLTKDVYVYPYEREYLSYPKARHANDLPSAKNSLVIFPGAGASGNVSIVTCKLGESLAGRLDVMDGRGEPRAGGGDEVRAWIGATKLHDGKPISSLYPRSMVSVTDLKNGSYELEVPCLWAGRSHLTVNIRYPREFLRMAVETVRRGLSRFVGARFESEGAVEEVPCLPTPNIPGRPCICNLTTANGGSPFYCARPLDRRLSCEDWTLSGSLTAITPGLMVKAAGDFAMKRAESQVHTEHLVFVTNPRYELEEQIIKSSDNSSSNFTENENKLPQTFVSSPEKPCVETSPKVTWKTKLPTGYWRDERKTWESLLCREPPLTTPWMRACLRNSHVWVIGDSNGIRLYYHVADAAGLERLDYGPMPFFDVLSESGPEENINIHYSPHEHPLYVTKQWKRLDVAFIGVPQKIDAIPSKGRQFLLLHYYLHLTYVHLGAARLRLLAARDAIARLLARNPEAVVGIRGPHTVAPEANYDIAYGHDTLARFLVEMIHEDFAALQDRVLFLDGWEGSLTLQSSRIHAAGPSVTEITRKFFSFVCDESLGNVREKL</sequence>
<dbReference type="Proteomes" id="UP000735302">
    <property type="component" value="Unassembled WGS sequence"/>
</dbReference>
<accession>A0AAV4CHR3</accession>
<evidence type="ECO:0000313" key="4">
    <source>
        <dbReference type="Proteomes" id="UP000735302"/>
    </source>
</evidence>
<dbReference type="PANTHER" id="PTHR16165:SF5">
    <property type="entry name" value="NXPE FAMILY MEMBER 3"/>
    <property type="match status" value="1"/>
</dbReference>
<evidence type="ECO:0000259" key="2">
    <source>
        <dbReference type="Pfam" id="PF24536"/>
    </source>
</evidence>
<keyword evidence="4" id="KW-1185">Reference proteome</keyword>
<feature type="compositionally biased region" description="Basic and acidic residues" evidence="1">
    <location>
        <begin position="74"/>
        <end position="95"/>
    </location>
</feature>
<dbReference type="InterPro" id="IPR057106">
    <property type="entry name" value="NXPE4_C"/>
</dbReference>
<evidence type="ECO:0000256" key="1">
    <source>
        <dbReference type="SAM" id="MobiDB-lite"/>
    </source>
</evidence>
<dbReference type="Pfam" id="PF24536">
    <property type="entry name" value="NXPE4_C"/>
    <property type="match status" value="1"/>
</dbReference>
<organism evidence="3 4">
    <name type="scientific">Plakobranchus ocellatus</name>
    <dbReference type="NCBI Taxonomy" id="259542"/>
    <lineage>
        <taxon>Eukaryota</taxon>
        <taxon>Metazoa</taxon>
        <taxon>Spiralia</taxon>
        <taxon>Lophotrochozoa</taxon>
        <taxon>Mollusca</taxon>
        <taxon>Gastropoda</taxon>
        <taxon>Heterobranchia</taxon>
        <taxon>Euthyneura</taxon>
        <taxon>Panpulmonata</taxon>
        <taxon>Sacoglossa</taxon>
        <taxon>Placobranchoidea</taxon>
        <taxon>Plakobranchidae</taxon>
        <taxon>Plakobranchus</taxon>
    </lineage>
</organism>
<name>A0AAV4CHR3_9GAST</name>
<reference evidence="3 4" key="1">
    <citation type="journal article" date="2021" name="Elife">
        <title>Chloroplast acquisition without the gene transfer in kleptoplastic sea slugs, Plakobranchus ocellatus.</title>
        <authorList>
            <person name="Maeda T."/>
            <person name="Takahashi S."/>
            <person name="Yoshida T."/>
            <person name="Shimamura S."/>
            <person name="Takaki Y."/>
            <person name="Nagai Y."/>
            <person name="Toyoda A."/>
            <person name="Suzuki Y."/>
            <person name="Arimoto A."/>
            <person name="Ishii H."/>
            <person name="Satoh N."/>
            <person name="Nishiyama T."/>
            <person name="Hasebe M."/>
            <person name="Maruyama T."/>
            <person name="Minagawa J."/>
            <person name="Obokata J."/>
            <person name="Shigenobu S."/>
        </authorList>
    </citation>
    <scope>NUCLEOTIDE SEQUENCE [LARGE SCALE GENOMIC DNA]</scope>
</reference>
<dbReference type="AlphaFoldDB" id="A0AAV4CHR3"/>
<dbReference type="EMBL" id="BLXT01006360">
    <property type="protein sequence ID" value="GFO31152.1"/>
    <property type="molecule type" value="Genomic_DNA"/>
</dbReference>
<evidence type="ECO:0000313" key="3">
    <source>
        <dbReference type="EMBL" id="GFO31152.1"/>
    </source>
</evidence>